<accession>A0A1E4R6I5</accession>
<dbReference type="EMBL" id="MECQ01000001">
    <property type="protein sequence ID" value="ODV56080.1"/>
    <property type="molecule type" value="Genomic_DNA"/>
</dbReference>
<sequence>MTKQLKEKDLYEIINSVVQAVGMTMTIKQDHSGVNMSYNFIGDYVGFDAERLIEAKNELQYPPSLEVYVKTMTLHELGHAVDREALQSSLPRTIEIFTMKKQHTLQEIYLHEHLLSMLLEEHDMNIQFEQTAWENAWALNRKHHFVSEEDFNYIKQHSLATYKKIYEQDLQAYHHLLNQLVPQLA</sequence>
<name>A0A1E4R6I5_9BACI</name>
<dbReference type="OrthoDB" id="2449993at2"/>
<protein>
    <submittedName>
        <fullName evidence="1">Integrase</fullName>
    </submittedName>
</protein>
<evidence type="ECO:0000313" key="2">
    <source>
        <dbReference type="Proteomes" id="UP000094784"/>
    </source>
</evidence>
<comment type="caution">
    <text evidence="1">The sequence shown here is derived from an EMBL/GenBank/DDBJ whole genome shotgun (WGS) entry which is preliminary data.</text>
</comment>
<proteinExistence type="predicted"/>
<dbReference type="Proteomes" id="UP000094784">
    <property type="component" value="Unassembled WGS sequence"/>
</dbReference>
<dbReference type="RefSeq" id="WP_069481097.1">
    <property type="nucleotide sequence ID" value="NZ_KV766182.1"/>
</dbReference>
<evidence type="ECO:0000313" key="1">
    <source>
        <dbReference type="EMBL" id="ODV56080.1"/>
    </source>
</evidence>
<dbReference type="AlphaFoldDB" id="A0A1E4R6I5"/>
<reference evidence="1 2" key="1">
    <citation type="submission" date="2016-09" db="EMBL/GenBank/DDBJ databases">
        <title>Draft genome sequence of the soil isolate, Lysinibacillus fusiformis M5, a potential hypoxanthine producer.</title>
        <authorList>
            <person name="Gallegos-Monterrosa R."/>
            <person name="Maroti G."/>
            <person name="Balint B."/>
            <person name="Kovacs A.T."/>
        </authorList>
    </citation>
    <scope>NUCLEOTIDE SEQUENCE [LARGE SCALE GENOMIC DNA]</scope>
    <source>
        <strain evidence="1 2">M5</strain>
    </source>
</reference>
<organism evidence="1 2">
    <name type="scientific">Lysinibacillus fusiformis</name>
    <dbReference type="NCBI Taxonomy" id="28031"/>
    <lineage>
        <taxon>Bacteria</taxon>
        <taxon>Bacillati</taxon>
        <taxon>Bacillota</taxon>
        <taxon>Bacilli</taxon>
        <taxon>Bacillales</taxon>
        <taxon>Bacillaceae</taxon>
        <taxon>Lysinibacillus</taxon>
    </lineage>
</organism>
<gene>
    <name evidence="1" type="ORF">BG258_09275</name>
</gene>